<feature type="region of interest" description="Disordered" evidence="1">
    <location>
        <begin position="2637"/>
        <end position="2656"/>
    </location>
</feature>
<keyword evidence="3" id="KW-1185">Reference proteome</keyword>
<sequence>MYAAHATQMSFSLDSVAAKSSLQGALFSTPECGADGIPPVKSWSQSMTWTIGLTGTYYACVRTADSTVAADMGYVNQVVVSNIPAVSLARQPAITGVGELATVTRSVIDDSPSAVVAVGLSSTADCTTVFTVGHTTETGNSASFYVPESSPGVVYYCVSNRLTTDLSGGDSSESTIAVFYPLGSLELRTYSLSYPPLRTQATMEVGLDSDVVFGKGTFMRLTPAPLSSSSSSSTIDDDDACDAARKNVTMDFEVSSLISKLSPVLFPVEGNWLLCVREPSVVGGAYVRLRTLSVYGDAVATPSGVIVGLPATLSISAVPPSTTVSLTSDSACSTSMPVVATAQSSLAGTASLSFTYTSLGSLLLCVGYRGEHNSQGTPAQLMGAGTMESTHVRVVPPLAVASVATQLTFSAPGAALLNGYIAVLVPPSAADKSVPTTCPTSATAGLMHTGAIAVASFTPSIHMVGTAYLVCVGADESFVPTGTITVIAAPAVTTDPSALVFGLPAHVTFSREIMSLTQADAFAVIKTTDDCTSDLGVATVFTTGSVTTSTGAAEAFVAPLISTAVTSVRLCVAQKQRLVSDTLGYADAGVTELTQFTSVTRYAQRERPNTLVGKPLLTTSTLFLVRCNGAGCGAGNADAACSSSTAEKYITNSQSPLTAPVGTYFLCQGVSTMKAVVGANTTVEVVEPFQMRTSADTSKLRVYVPFAVSISGGPGGAGAKYTVNVRPASIACGASAAESQSFVIGGDTTEITITDLKPMQDIRFCVEPSSVDSFEVLTGTLQHYMAPVAVIGDRATTLRSGGVRSGATAVLSRTADCLGVVVGGGATPITDAKVTFSVASCGANAALTSLYYCEAVGGGAYASRGSVGLLRSSACSGGADASIAEVDAAPGAAIRRFGIDAAYLTSPRLSASSDCSVLLDAAVASVGYAPGVEERAAFYVCATLVGDAGVTFTTAHPTLRVANWAVSPTAAVSRYNATMGVAAGAAVRVNYATPSSETFWSTASDCSVRTASAAGLSGSSLTATYKTTGVRGLVYVCTVAPLTGAALAVAQFLSVTPPAVRRVSPAVVRGGEYRVTLVVEGAPPLYSMVPGADSGYMYSGYYLSASRDVYLSGDACLSVLAGTKEATVASSGSVSFATAGIAASVSTVSLCAVTAAGRATVLSGVVVAPGHVYPTTLVSGALDAPVYVPAYPGTTFQLSVSAKGCGSAAGMPSFTTDAEGYGAVDLVGGGGDALAPGTYTLCYGGAALESVKLVRASHFDVHSHVAAASPDAILRGLSTEVAVSRVLRGAPVRLAASSACSSVTEWIAYGTASDTGSLTLYVQVASEGPLAVCVGYPTASASSADVGLEYVRVGELRGLAARVYPSIAYVREATTLRFAGVEGLALAGYSAVFVPGARLCTAAGREFPKSILSGPDATSAVLHGTVNIGQLRADTVYRVCVTASFDGGYSDAGAVAAMEVPSVSTDPSVPVRGLPVQLYLPPRFTETAAVTLYIVVSGSATCNGDVSGSDAYGGGSVDRASGAAVAFVAPARASGVETVRVCIGSNESLVSGSLGYALGATLRLEQFHTSMKYLQRGMPNVLTGAPMITTRSLYIVPCDGPAECGADDVCRAKIRQGATSSATAVLDVPLGRYLLCQRATVGGVTSVVGANTTVEVVEPFQMRASADTSKLRVYVPFAVSISGGPGGAGAKYTVNVRPASIACGASAAESQSFVIGGDTTEITITDLKPMQDIRFCVEPSSVDSFEVLTGTLQHYMAPVAVIGDRATTLRSGGVRSGATAVLSRTADCLGVVVGGGATPITDAKVTFSVASCGANAALTSLYYCEAVGGGAYASRGSVGLLRSSACSGGADASIAEVDAAPGAAIRRFGIDAAYLTSPRLSASSDCSVLLDAAVASVGYAPGVEERAAFYVCATLVGDAGVTFTTAHPTLRVANWAVSPTAAVSRYNATMGVAAGAAVRVNYATPSSETFWSTASDCSVRTASAAGLSGSSLTATYKTTGVRGLVYVCTVAPLTGAALAVAQFLSVTPPAVRRVSPAVVRGGEYRVTLVVEGAPPLYSMVPGADSGYMYSGYYLSASRDVYLSGDACLSVLAGTKEATVASSGSVSFATAGIAASVSTVSLCAVTAAGRATVLSGVVVAPGHVYPTTLVSGALDAPVYVPVYPGTTFQLSASATGCGSAAGMPSFTTDAEGYGAVDLVGGGGDALAPGTYTLCYGGAALESVKLVRASHFDVRGTTFVVGVASTVPLLQDLTAAALVPGFSTVRSCTSVSTEHGTWAAVTSTSVSVTAKSVYTAGLYLCARAPVNGTLVALPGAWSEPRSIQFVESSMQLPSAGWDACTTYTLDQCYPPGASESAATSVMAVVHGDCCSASRQSAVVGRASMASGTCELSLDYDRVAAYPAGSTYHVCVWDSADDSVCTTVSEARVSTNCTRSGDAAHGLSHGAVAGIAVACVFGGGVMSVVSLVLWYVCSRGGSAVTPLGGEKRGNTATVTVVQGSMGRSSVCLTRRRCSHAGTVQEAKAVAEEVQEVRNPLDRSEQPEAVFGDHPFLRGSGCKRDAGRELSEASYSYSRAVCPIVAMTVARVMEQTNRGAVWRPSMAQRIEMWRRAVAASAGEPLAVPVCRSHLEESSFLPVCDVSPSDTEPTVPLKEAPQAPQRAAAAGERVRLPRTPLGNPAPIQQDRQVELPQQARPAGLNGALPLAVEQELSFSRRSKDCSLCAASNEPTLEDSLKWVTSDDDCDSEAAGVRPPERCPGGGTAAPLSAAGLTDGSLQEKREKSKLAPCFPKEEVHQRRQGTTPASEVEAHRSEQATDDRNNASSLRPALLRCLSNPITTLPASTPDTPASFENIQTMTAPSRVEPRWGPANATGVALAQDAPPQSLPLSEPPNPSLASDFDHLQHPAPDHSNCVSFAVALDTSGLLRLPPCEPAMRPDFLWPVQAQCMPHLHYQTPFLRESPLLMYSVYGKADAESGFSDSGGLASPRASALLSSPSPSSSSSGSYAADRFYRHLSQPQRF</sequence>
<protein>
    <submittedName>
        <fullName evidence="2">Uncharacterized protein</fullName>
    </submittedName>
</protein>
<evidence type="ECO:0000313" key="2">
    <source>
        <dbReference type="EMBL" id="KAG5510950.1"/>
    </source>
</evidence>
<dbReference type="PANTHER" id="PTHR40738">
    <property type="entry name" value="MEMBRANE-ASSOCIATED PROTEIN"/>
    <property type="match status" value="1"/>
</dbReference>
<feature type="region of interest" description="Disordered" evidence="1">
    <location>
        <begin position="2973"/>
        <end position="3002"/>
    </location>
</feature>
<reference evidence="2 3" key="1">
    <citation type="submission" date="2021-02" db="EMBL/GenBank/DDBJ databases">
        <title>Porcisia hertigi Genome sequencing and assembly.</title>
        <authorList>
            <person name="Almutairi H."/>
            <person name="Gatherer D."/>
        </authorList>
    </citation>
    <scope>NUCLEOTIDE SEQUENCE [LARGE SCALE GENOMIC DNA]</scope>
    <source>
        <strain evidence="2 3">C119</strain>
    </source>
</reference>
<feature type="region of interest" description="Disordered" evidence="1">
    <location>
        <begin position="2877"/>
        <end position="2900"/>
    </location>
</feature>
<dbReference type="EMBL" id="JAFJZO010000007">
    <property type="protein sequence ID" value="KAG5510950.1"/>
    <property type="molecule type" value="Genomic_DNA"/>
</dbReference>
<feature type="region of interest" description="Disordered" evidence="1">
    <location>
        <begin position="2737"/>
        <end position="2818"/>
    </location>
</feature>
<feature type="compositionally biased region" description="Low complexity" evidence="1">
    <location>
        <begin position="2977"/>
        <end position="3001"/>
    </location>
</feature>
<evidence type="ECO:0000256" key="1">
    <source>
        <dbReference type="SAM" id="MobiDB-lite"/>
    </source>
</evidence>
<gene>
    <name evidence="2" type="ORF">JKF63_06451</name>
</gene>
<name>A0A836LJZ2_9TRYP</name>
<accession>A0A836LJZ2</accession>
<dbReference type="RefSeq" id="XP_067759422.1">
    <property type="nucleotide sequence ID" value="XM_067902401.1"/>
</dbReference>
<dbReference type="PANTHER" id="PTHR40738:SF1">
    <property type="entry name" value="MEMBRANE-ASSOCIATED PROTEIN"/>
    <property type="match status" value="1"/>
</dbReference>
<organism evidence="2 3">
    <name type="scientific">Porcisia hertigi</name>
    <dbReference type="NCBI Taxonomy" id="2761500"/>
    <lineage>
        <taxon>Eukaryota</taxon>
        <taxon>Discoba</taxon>
        <taxon>Euglenozoa</taxon>
        <taxon>Kinetoplastea</taxon>
        <taxon>Metakinetoplastina</taxon>
        <taxon>Trypanosomatida</taxon>
        <taxon>Trypanosomatidae</taxon>
        <taxon>Leishmaniinae</taxon>
        <taxon>Porcisia</taxon>
    </lineage>
</organism>
<dbReference type="KEGG" id="phet:94292478"/>
<dbReference type="Proteomes" id="UP000674318">
    <property type="component" value="Unassembled WGS sequence"/>
</dbReference>
<evidence type="ECO:0000313" key="3">
    <source>
        <dbReference type="Proteomes" id="UP000674318"/>
    </source>
</evidence>
<feature type="compositionally biased region" description="Basic and acidic residues" evidence="1">
    <location>
        <begin position="2803"/>
        <end position="2816"/>
    </location>
</feature>
<comment type="caution">
    <text evidence="2">The sequence shown here is derived from an EMBL/GenBank/DDBJ whole genome shotgun (WGS) entry which is preliminary data.</text>
</comment>
<feature type="compositionally biased region" description="Basic and acidic residues" evidence="1">
    <location>
        <begin position="2772"/>
        <end position="2792"/>
    </location>
</feature>
<dbReference type="OrthoDB" id="266420at2759"/>
<proteinExistence type="predicted"/>
<dbReference type="GeneID" id="94292478"/>